<comment type="similarity">
    <text evidence="2">Belongs to the IFI6/IFI27 family.</text>
</comment>
<dbReference type="Pfam" id="PF06140">
    <property type="entry name" value="Ifi-6-16"/>
    <property type="match status" value="1"/>
</dbReference>
<evidence type="ECO:0000256" key="2">
    <source>
        <dbReference type="ARBA" id="ARBA00007262"/>
    </source>
</evidence>
<sequence length="102" mass="11216">MRPSNAILECLVKGKAMMKYAYEEATQVVADVWGVVKRHPWLCTAVVLGITAVVLGPGVLGFGKLGPTKGTIASWWQSTYAGFVPKGSLFSIFQRVGMRWWI</sequence>
<evidence type="ECO:0000256" key="6">
    <source>
        <dbReference type="SAM" id="Phobius"/>
    </source>
</evidence>
<evidence type="ECO:0000256" key="3">
    <source>
        <dbReference type="ARBA" id="ARBA00022692"/>
    </source>
</evidence>
<comment type="subcellular location">
    <subcellularLocation>
        <location evidence="1">Membrane</location>
        <topology evidence="1">Multi-pass membrane protein</topology>
    </subcellularLocation>
</comment>
<dbReference type="GO" id="GO:0016020">
    <property type="term" value="C:membrane"/>
    <property type="evidence" value="ECO:0007669"/>
    <property type="project" value="UniProtKB-SubCell"/>
</dbReference>
<keyword evidence="4 6" id="KW-1133">Transmembrane helix</keyword>
<evidence type="ECO:0000313" key="7">
    <source>
        <dbReference type="EMBL" id="KIL58471.1"/>
    </source>
</evidence>
<evidence type="ECO:0000256" key="5">
    <source>
        <dbReference type="ARBA" id="ARBA00023136"/>
    </source>
</evidence>
<reference evidence="7 8" key="1">
    <citation type="submission" date="2014-04" db="EMBL/GenBank/DDBJ databases">
        <title>Evolutionary Origins and Diversification of the Mycorrhizal Mutualists.</title>
        <authorList>
            <consortium name="DOE Joint Genome Institute"/>
            <consortium name="Mycorrhizal Genomics Consortium"/>
            <person name="Kohler A."/>
            <person name="Kuo A."/>
            <person name="Nagy L.G."/>
            <person name="Floudas D."/>
            <person name="Copeland A."/>
            <person name="Barry K.W."/>
            <person name="Cichocki N."/>
            <person name="Veneault-Fourrey C."/>
            <person name="LaButti K."/>
            <person name="Lindquist E.A."/>
            <person name="Lipzen A."/>
            <person name="Lundell T."/>
            <person name="Morin E."/>
            <person name="Murat C."/>
            <person name="Riley R."/>
            <person name="Ohm R."/>
            <person name="Sun H."/>
            <person name="Tunlid A."/>
            <person name="Henrissat B."/>
            <person name="Grigoriev I.V."/>
            <person name="Hibbett D.S."/>
            <person name="Martin F."/>
        </authorList>
    </citation>
    <scope>NUCLEOTIDE SEQUENCE [LARGE SCALE GENOMIC DNA]</scope>
    <source>
        <strain evidence="7 8">Koide BX008</strain>
    </source>
</reference>
<dbReference type="AlphaFoldDB" id="A0A0C2WP44"/>
<organism evidence="7 8">
    <name type="scientific">Amanita muscaria (strain Koide BX008)</name>
    <dbReference type="NCBI Taxonomy" id="946122"/>
    <lineage>
        <taxon>Eukaryota</taxon>
        <taxon>Fungi</taxon>
        <taxon>Dikarya</taxon>
        <taxon>Basidiomycota</taxon>
        <taxon>Agaricomycotina</taxon>
        <taxon>Agaricomycetes</taxon>
        <taxon>Agaricomycetidae</taxon>
        <taxon>Agaricales</taxon>
        <taxon>Pluteineae</taxon>
        <taxon>Amanitaceae</taxon>
        <taxon>Amanita</taxon>
    </lineage>
</organism>
<dbReference type="OrthoDB" id="440424at2759"/>
<name>A0A0C2WP44_AMAMK</name>
<dbReference type="HOGENOM" id="CLU_086437_1_0_1"/>
<evidence type="ECO:0000256" key="1">
    <source>
        <dbReference type="ARBA" id="ARBA00004141"/>
    </source>
</evidence>
<keyword evidence="5 6" id="KW-0472">Membrane</keyword>
<proteinExistence type="inferred from homology"/>
<protein>
    <submittedName>
        <fullName evidence="7">Uncharacterized protein</fullName>
    </submittedName>
</protein>
<dbReference type="InterPro" id="IPR038213">
    <property type="entry name" value="IFI6/IFI27-like_sf"/>
</dbReference>
<dbReference type="InterPro" id="IPR009311">
    <property type="entry name" value="IFI6/IFI27-like"/>
</dbReference>
<dbReference type="Proteomes" id="UP000054549">
    <property type="component" value="Unassembled WGS sequence"/>
</dbReference>
<evidence type="ECO:0000256" key="4">
    <source>
        <dbReference type="ARBA" id="ARBA00022989"/>
    </source>
</evidence>
<gene>
    <name evidence="7" type="ORF">M378DRAFT_170545</name>
</gene>
<dbReference type="InParanoid" id="A0A0C2WP44"/>
<keyword evidence="3 6" id="KW-0812">Transmembrane</keyword>
<accession>A0A0C2WP44</accession>
<feature type="transmembrane region" description="Helical" evidence="6">
    <location>
        <begin position="39"/>
        <end position="62"/>
    </location>
</feature>
<evidence type="ECO:0000313" key="8">
    <source>
        <dbReference type="Proteomes" id="UP000054549"/>
    </source>
</evidence>
<keyword evidence="8" id="KW-1185">Reference proteome</keyword>
<dbReference type="EMBL" id="KN818337">
    <property type="protein sequence ID" value="KIL58471.1"/>
    <property type="molecule type" value="Genomic_DNA"/>
</dbReference>
<dbReference type="Gene3D" id="6.10.110.10">
    <property type="match status" value="1"/>
</dbReference>